<dbReference type="PROSITE" id="PS51900">
    <property type="entry name" value="CB"/>
    <property type="match status" value="1"/>
</dbReference>
<proteinExistence type="inferred from homology"/>
<keyword evidence="3 5" id="KW-0238">DNA-binding</keyword>
<accession>A0A3P1ZZX0</accession>
<feature type="compositionally biased region" description="Basic and acidic residues" evidence="6">
    <location>
        <begin position="25"/>
        <end position="63"/>
    </location>
</feature>
<dbReference type="SUPFAM" id="SSF56349">
    <property type="entry name" value="DNA breaking-rejoining enzymes"/>
    <property type="match status" value="1"/>
</dbReference>
<dbReference type="InterPro" id="IPR025269">
    <property type="entry name" value="SAM-like_dom"/>
</dbReference>
<feature type="domain" description="Core-binding (CB)" evidence="8">
    <location>
        <begin position="66"/>
        <end position="149"/>
    </location>
</feature>
<evidence type="ECO:0000256" key="5">
    <source>
        <dbReference type="PROSITE-ProRule" id="PRU01248"/>
    </source>
</evidence>
<dbReference type="InterPro" id="IPR010998">
    <property type="entry name" value="Integrase_recombinase_N"/>
</dbReference>
<dbReference type="Pfam" id="PF00589">
    <property type="entry name" value="Phage_integrase"/>
    <property type="match status" value="1"/>
</dbReference>
<dbReference type="Gene3D" id="1.10.150.130">
    <property type="match status" value="1"/>
</dbReference>
<dbReference type="CDD" id="cd01185">
    <property type="entry name" value="INTN1_C_like"/>
    <property type="match status" value="1"/>
</dbReference>
<keyword evidence="2" id="KW-0229">DNA integration</keyword>
<evidence type="ECO:0000313" key="9">
    <source>
        <dbReference type="EMBL" id="RRD88368.1"/>
    </source>
</evidence>
<keyword evidence="4" id="KW-0233">DNA recombination</keyword>
<dbReference type="GO" id="GO:0006310">
    <property type="term" value="P:DNA recombination"/>
    <property type="evidence" value="ECO:0007669"/>
    <property type="project" value="UniProtKB-KW"/>
</dbReference>
<comment type="similarity">
    <text evidence="1">Belongs to the 'phage' integrase family.</text>
</comment>
<evidence type="ECO:0000256" key="2">
    <source>
        <dbReference type="ARBA" id="ARBA00022908"/>
    </source>
</evidence>
<feature type="compositionally biased region" description="Basic and acidic residues" evidence="6">
    <location>
        <begin position="286"/>
        <end position="302"/>
    </location>
</feature>
<dbReference type="PANTHER" id="PTHR30349:SF64">
    <property type="entry name" value="PROPHAGE INTEGRASE INTD-RELATED"/>
    <property type="match status" value="1"/>
</dbReference>
<dbReference type="EMBL" id="RQYF01000085">
    <property type="protein sequence ID" value="RRD88368.1"/>
    <property type="molecule type" value="Genomic_DNA"/>
</dbReference>
<evidence type="ECO:0000259" key="8">
    <source>
        <dbReference type="PROSITE" id="PS51900"/>
    </source>
</evidence>
<gene>
    <name evidence="9" type="ORF">EII33_12275</name>
</gene>
<feature type="region of interest" description="Disordered" evidence="6">
    <location>
        <begin position="19"/>
        <end position="66"/>
    </location>
</feature>
<feature type="domain" description="Tyr recombinase" evidence="7">
    <location>
        <begin position="170"/>
        <end position="395"/>
    </location>
</feature>
<evidence type="ECO:0000256" key="3">
    <source>
        <dbReference type="ARBA" id="ARBA00023125"/>
    </source>
</evidence>
<comment type="caution">
    <text evidence="9">The sequence shown here is derived from an EMBL/GenBank/DDBJ whole genome shotgun (WGS) entry which is preliminary data.</text>
</comment>
<dbReference type="InterPro" id="IPR013762">
    <property type="entry name" value="Integrase-like_cat_sf"/>
</dbReference>
<dbReference type="AlphaFoldDB" id="A0A3P1ZZX0"/>
<evidence type="ECO:0000313" key="10">
    <source>
        <dbReference type="Proteomes" id="UP000279562"/>
    </source>
</evidence>
<dbReference type="Proteomes" id="UP000279562">
    <property type="component" value="Unassembled WGS sequence"/>
</dbReference>
<evidence type="ECO:0000259" key="7">
    <source>
        <dbReference type="PROSITE" id="PS51898"/>
    </source>
</evidence>
<reference evidence="9 10" key="1">
    <citation type="submission" date="2018-11" db="EMBL/GenBank/DDBJ databases">
        <title>Genomes From Bacteria Associated with the Canine Oral Cavity: a Test Case for Automated Genome-Based Taxonomic Assignment.</title>
        <authorList>
            <person name="Coil D.A."/>
            <person name="Jospin G."/>
            <person name="Darling A.E."/>
            <person name="Wallis C."/>
            <person name="Davis I.J."/>
            <person name="Harris S."/>
            <person name="Eisen J.A."/>
            <person name="Holcombe L.J."/>
            <person name="O'Flynn C."/>
        </authorList>
    </citation>
    <scope>NUCLEOTIDE SEQUENCE [LARGE SCALE GENOMIC DNA]</scope>
    <source>
        <strain evidence="9 10">OH1047_COT-310</strain>
    </source>
</reference>
<sequence>MHMFKISSYLTRAGFIGKQSTEQPEADKAGKVSKAEKTSQSEKVGKADNAKRADKADKAERMSKAQRCSPTLSSFVHAAARGVSRSTADNYRTAVRSFVRFNGGRDIPLSALNADTVRAYERWLQDRGVCPNTSSCYMRSLRAIHNKAASKRLVKDRKPFKGVFTGNSPTVKRGITAGELRRLKSLSPAGGGAEDGETGRKRAAVEAAALDFFLFSFYAMGMPFADLADLRRPQVRDGVLTYRRRKTGRQVRVTLEPCMLDILDKYATRESDYLFPILYKVKGGEKDRTKGGETDKGKDGGKGRTTGGTKRGNPVEVSYSSALNRYNRALKTLAREAGIAVNLTSYVARHSWASIAYEGNVDLPVISKALGHTDTKTTLIYIGEINDTRPASANRKLLEEVFPS</sequence>
<dbReference type="GO" id="GO:0015074">
    <property type="term" value="P:DNA integration"/>
    <property type="evidence" value="ECO:0007669"/>
    <property type="project" value="UniProtKB-KW"/>
</dbReference>
<name>A0A3P1ZZX0_9BACE</name>
<dbReference type="PROSITE" id="PS51898">
    <property type="entry name" value="TYR_RECOMBINASE"/>
    <property type="match status" value="1"/>
</dbReference>
<dbReference type="Pfam" id="PF13102">
    <property type="entry name" value="Phage_int_SAM_5"/>
    <property type="match status" value="1"/>
</dbReference>
<dbReference type="InterPro" id="IPR050090">
    <property type="entry name" value="Tyrosine_recombinase_XerCD"/>
</dbReference>
<organism evidence="9 10">
    <name type="scientific">Prevotella heparinolytica</name>
    <dbReference type="NCBI Taxonomy" id="28113"/>
    <lineage>
        <taxon>Bacteria</taxon>
        <taxon>Pseudomonadati</taxon>
        <taxon>Bacteroidota</taxon>
        <taxon>Bacteroidia</taxon>
        <taxon>Bacteroidales</taxon>
        <taxon>Bacteroidaceae</taxon>
        <taxon>Bacteroides</taxon>
    </lineage>
</organism>
<feature type="region of interest" description="Disordered" evidence="6">
    <location>
        <begin position="286"/>
        <end position="314"/>
    </location>
</feature>
<dbReference type="Gene3D" id="1.10.443.10">
    <property type="entry name" value="Intergrase catalytic core"/>
    <property type="match status" value="1"/>
</dbReference>
<evidence type="ECO:0000256" key="6">
    <source>
        <dbReference type="SAM" id="MobiDB-lite"/>
    </source>
</evidence>
<evidence type="ECO:0000256" key="1">
    <source>
        <dbReference type="ARBA" id="ARBA00008857"/>
    </source>
</evidence>
<dbReference type="InterPro" id="IPR044068">
    <property type="entry name" value="CB"/>
</dbReference>
<dbReference type="InterPro" id="IPR011010">
    <property type="entry name" value="DNA_brk_join_enz"/>
</dbReference>
<dbReference type="PANTHER" id="PTHR30349">
    <property type="entry name" value="PHAGE INTEGRASE-RELATED"/>
    <property type="match status" value="1"/>
</dbReference>
<keyword evidence="10" id="KW-1185">Reference proteome</keyword>
<protein>
    <recommendedName>
        <fullName evidence="11">Integrase</fullName>
    </recommendedName>
</protein>
<evidence type="ECO:0008006" key="11">
    <source>
        <dbReference type="Google" id="ProtNLM"/>
    </source>
</evidence>
<dbReference type="GO" id="GO:0003677">
    <property type="term" value="F:DNA binding"/>
    <property type="evidence" value="ECO:0007669"/>
    <property type="project" value="UniProtKB-UniRule"/>
</dbReference>
<dbReference type="InterPro" id="IPR002104">
    <property type="entry name" value="Integrase_catalytic"/>
</dbReference>
<evidence type="ECO:0000256" key="4">
    <source>
        <dbReference type="ARBA" id="ARBA00023172"/>
    </source>
</evidence>